<accession>A0AAW0SZB7</accession>
<sequence length="66" mass="7197">MQRAACSVPVAAMSRQPKSADARYLDWRVAGEKYENNQEVSVWMSAGGGGSDGHECVKKLENILVN</sequence>
<dbReference type="Proteomes" id="UP001487740">
    <property type="component" value="Unassembled WGS sequence"/>
</dbReference>
<keyword evidence="2" id="KW-1185">Reference proteome</keyword>
<reference evidence="1 2" key="1">
    <citation type="submission" date="2023-03" db="EMBL/GenBank/DDBJ databases">
        <title>High-quality genome of Scylla paramamosain provides insights in environmental adaptation.</title>
        <authorList>
            <person name="Zhang L."/>
        </authorList>
    </citation>
    <scope>NUCLEOTIDE SEQUENCE [LARGE SCALE GENOMIC DNA]</scope>
    <source>
        <strain evidence="1">LZ_2023a</strain>
        <tissue evidence="1">Muscle</tissue>
    </source>
</reference>
<proteinExistence type="predicted"/>
<name>A0AAW0SZB7_SCYPA</name>
<evidence type="ECO:0000313" key="2">
    <source>
        <dbReference type="Proteomes" id="UP001487740"/>
    </source>
</evidence>
<protein>
    <submittedName>
        <fullName evidence="1">Uncharacterized protein</fullName>
    </submittedName>
</protein>
<organism evidence="1 2">
    <name type="scientific">Scylla paramamosain</name>
    <name type="common">Mud crab</name>
    <dbReference type="NCBI Taxonomy" id="85552"/>
    <lineage>
        <taxon>Eukaryota</taxon>
        <taxon>Metazoa</taxon>
        <taxon>Ecdysozoa</taxon>
        <taxon>Arthropoda</taxon>
        <taxon>Crustacea</taxon>
        <taxon>Multicrustacea</taxon>
        <taxon>Malacostraca</taxon>
        <taxon>Eumalacostraca</taxon>
        <taxon>Eucarida</taxon>
        <taxon>Decapoda</taxon>
        <taxon>Pleocyemata</taxon>
        <taxon>Brachyura</taxon>
        <taxon>Eubrachyura</taxon>
        <taxon>Portunoidea</taxon>
        <taxon>Portunidae</taxon>
        <taxon>Portuninae</taxon>
        <taxon>Scylla</taxon>
    </lineage>
</organism>
<dbReference type="AlphaFoldDB" id="A0AAW0SZB7"/>
<comment type="caution">
    <text evidence="1">The sequence shown here is derived from an EMBL/GenBank/DDBJ whole genome shotgun (WGS) entry which is preliminary data.</text>
</comment>
<gene>
    <name evidence="1" type="ORF">O3P69_016746</name>
</gene>
<evidence type="ECO:0000313" key="1">
    <source>
        <dbReference type="EMBL" id="KAK8380343.1"/>
    </source>
</evidence>
<dbReference type="EMBL" id="JARAKH010000042">
    <property type="protein sequence ID" value="KAK8380343.1"/>
    <property type="molecule type" value="Genomic_DNA"/>
</dbReference>